<dbReference type="GeneID" id="301338624"/>
<dbReference type="KEGG" id="sog:RA178_05530"/>
<gene>
    <name evidence="1" type="ORF">RA178_05530</name>
</gene>
<dbReference type="AlphaFoldDB" id="A0AA50Q7G9"/>
<sequence>MKIFTFIHQILSVIRQFYADVRKHEVGMHSGTMSKQIFALFSKVKSENDNGCLQLRDATYFVHTIGNHLNLKATLSDRQYYQSKLICTSYNCKLTERGLLA</sequence>
<evidence type="ECO:0000313" key="1">
    <source>
        <dbReference type="EMBL" id="WMB74078.1"/>
    </source>
</evidence>
<organism evidence="1">
    <name type="scientific">Shewanella oncorhynchi</name>
    <dbReference type="NCBI Taxonomy" id="2726434"/>
    <lineage>
        <taxon>Bacteria</taxon>
        <taxon>Pseudomonadati</taxon>
        <taxon>Pseudomonadota</taxon>
        <taxon>Gammaproteobacteria</taxon>
        <taxon>Alteromonadales</taxon>
        <taxon>Shewanellaceae</taxon>
        <taxon>Shewanella</taxon>
    </lineage>
</organism>
<reference evidence="1" key="1">
    <citation type="submission" date="2023-08" db="EMBL/GenBank/DDBJ databases">
        <title>Complete genome sequence of Shewanella oncorhynchi Z-P2, a siderophore putrebactin-producing bacterium.</title>
        <authorList>
            <person name="Zhang Y."/>
        </authorList>
    </citation>
    <scope>NUCLEOTIDE SEQUENCE</scope>
    <source>
        <strain evidence="1">Z-P2</strain>
    </source>
</reference>
<accession>A0AA50Q7G9</accession>
<protein>
    <submittedName>
        <fullName evidence="1">Uncharacterized protein</fullName>
    </submittedName>
</protein>
<name>A0AA50Q7G9_9GAMM</name>
<dbReference type="EMBL" id="CP132914">
    <property type="protein sequence ID" value="WMB74078.1"/>
    <property type="molecule type" value="Genomic_DNA"/>
</dbReference>
<dbReference type="Proteomes" id="UP001236800">
    <property type="component" value="Chromosome"/>
</dbReference>
<proteinExistence type="predicted"/>
<dbReference type="RefSeq" id="WP_306684863.1">
    <property type="nucleotide sequence ID" value="NZ_CP132914.1"/>
</dbReference>